<evidence type="ECO:0000256" key="7">
    <source>
        <dbReference type="RuleBase" id="RU361195"/>
    </source>
</evidence>
<proteinExistence type="inferred from homology"/>
<dbReference type="PANTHER" id="PTHR13703:SF61">
    <property type="entry name" value="PROTEIN MOTHERS AGAINST DPP"/>
    <property type="match status" value="1"/>
</dbReference>
<evidence type="ECO:0000259" key="8">
    <source>
        <dbReference type="PROSITE" id="PS51075"/>
    </source>
</evidence>
<dbReference type="GO" id="GO:0009653">
    <property type="term" value="P:anatomical structure morphogenesis"/>
    <property type="evidence" value="ECO:0007669"/>
    <property type="project" value="TreeGrafter"/>
</dbReference>
<evidence type="ECO:0000259" key="9">
    <source>
        <dbReference type="PROSITE" id="PS51076"/>
    </source>
</evidence>
<dbReference type="Proteomes" id="UP000278627">
    <property type="component" value="Unassembled WGS sequence"/>
</dbReference>
<dbReference type="GO" id="GO:0050793">
    <property type="term" value="P:regulation of developmental process"/>
    <property type="evidence" value="ECO:0007669"/>
    <property type="project" value="UniProtKB-ARBA"/>
</dbReference>
<dbReference type="PANTHER" id="PTHR13703">
    <property type="entry name" value="SMAD"/>
    <property type="match status" value="1"/>
</dbReference>
<dbReference type="GO" id="GO:0009791">
    <property type="term" value="P:post-embryonic development"/>
    <property type="evidence" value="ECO:0007669"/>
    <property type="project" value="UniProtKB-ARBA"/>
</dbReference>
<dbReference type="InterPro" id="IPR013790">
    <property type="entry name" value="Dwarfin"/>
</dbReference>
<keyword evidence="4 7" id="KW-0805">Transcription regulation</keyword>
<dbReference type="GO" id="GO:0030154">
    <property type="term" value="P:cell differentiation"/>
    <property type="evidence" value="ECO:0007669"/>
    <property type="project" value="TreeGrafter"/>
</dbReference>
<dbReference type="SUPFAM" id="SSF49879">
    <property type="entry name" value="SMAD/FHA domain"/>
    <property type="match status" value="1"/>
</dbReference>
<dbReference type="Pfam" id="PF03165">
    <property type="entry name" value="MH1"/>
    <property type="match status" value="1"/>
</dbReference>
<dbReference type="Pfam" id="PF03166">
    <property type="entry name" value="MH2"/>
    <property type="match status" value="1"/>
</dbReference>
<dbReference type="GO" id="GO:0070411">
    <property type="term" value="F:I-SMAD binding"/>
    <property type="evidence" value="ECO:0007669"/>
    <property type="project" value="TreeGrafter"/>
</dbReference>
<reference evidence="10 11" key="2">
    <citation type="submission" date="2018-11" db="EMBL/GenBank/DDBJ databases">
        <authorList>
            <consortium name="Pathogen Informatics"/>
        </authorList>
    </citation>
    <scope>NUCLEOTIDE SEQUENCE [LARGE SCALE GENOMIC DNA]</scope>
</reference>
<keyword evidence="5 7" id="KW-0804">Transcription</keyword>
<dbReference type="SMART" id="SM00523">
    <property type="entry name" value="DWA"/>
    <property type="match status" value="1"/>
</dbReference>
<keyword evidence="11" id="KW-1185">Reference proteome</keyword>
<dbReference type="InterPro" id="IPR036578">
    <property type="entry name" value="SMAD_MH1_sf"/>
</dbReference>
<evidence type="ECO:0000256" key="5">
    <source>
        <dbReference type="ARBA" id="ARBA00023163"/>
    </source>
</evidence>
<dbReference type="InterPro" id="IPR017855">
    <property type="entry name" value="SMAD-like_dom_sf"/>
</dbReference>
<dbReference type="InterPro" id="IPR013019">
    <property type="entry name" value="MAD_homology_MH1"/>
</dbReference>
<evidence type="ECO:0000256" key="1">
    <source>
        <dbReference type="ARBA" id="ARBA00005545"/>
    </source>
</evidence>
<dbReference type="SUPFAM" id="SSF56366">
    <property type="entry name" value="SMAD MH1 domain"/>
    <property type="match status" value="1"/>
</dbReference>
<dbReference type="GO" id="GO:0046872">
    <property type="term" value="F:metal ion binding"/>
    <property type="evidence" value="ECO:0007669"/>
    <property type="project" value="UniProtKB-KW"/>
</dbReference>
<dbReference type="GO" id="GO:0071144">
    <property type="term" value="C:heteromeric SMAD protein complex"/>
    <property type="evidence" value="ECO:0007669"/>
    <property type="project" value="TreeGrafter"/>
</dbReference>
<evidence type="ECO:0000256" key="2">
    <source>
        <dbReference type="ARBA" id="ARBA00022723"/>
    </source>
</evidence>
<keyword evidence="3" id="KW-0862">Zinc</keyword>
<dbReference type="Gene3D" id="2.60.200.10">
    <property type="match status" value="1"/>
</dbReference>
<accession>A0A158PRS3</accession>
<keyword evidence="2" id="KW-0479">Metal-binding</keyword>
<dbReference type="EMBL" id="UZAD01013211">
    <property type="protein sequence ID" value="VDN92233.1"/>
    <property type="molecule type" value="Genomic_DNA"/>
</dbReference>
<evidence type="ECO:0000256" key="6">
    <source>
        <dbReference type="ARBA" id="ARBA00023242"/>
    </source>
</evidence>
<keyword evidence="7" id="KW-0963">Cytoplasm</keyword>
<dbReference type="GO" id="GO:0000978">
    <property type="term" value="F:RNA polymerase II cis-regulatory region sequence-specific DNA binding"/>
    <property type="evidence" value="ECO:0007669"/>
    <property type="project" value="TreeGrafter"/>
</dbReference>
<dbReference type="GO" id="GO:0000981">
    <property type="term" value="F:DNA-binding transcription factor activity, RNA polymerase II-specific"/>
    <property type="evidence" value="ECO:0007669"/>
    <property type="project" value="TreeGrafter"/>
</dbReference>
<evidence type="ECO:0000256" key="4">
    <source>
        <dbReference type="ARBA" id="ARBA00023015"/>
    </source>
</evidence>
<dbReference type="InterPro" id="IPR008984">
    <property type="entry name" value="SMAD_FHA_dom_sf"/>
</dbReference>
<evidence type="ECO:0000313" key="12">
    <source>
        <dbReference type="WBParaSite" id="BPAG_0001108501-mRNA-1"/>
    </source>
</evidence>
<dbReference type="WBParaSite" id="BPAG_0001108501-mRNA-1">
    <property type="protein sequence ID" value="BPAG_0001108501-mRNA-1"/>
    <property type="gene ID" value="BPAG_0001108501"/>
</dbReference>
<dbReference type="GO" id="GO:0030509">
    <property type="term" value="P:BMP signaling pathway"/>
    <property type="evidence" value="ECO:0007669"/>
    <property type="project" value="TreeGrafter"/>
</dbReference>
<dbReference type="GO" id="GO:0051239">
    <property type="term" value="P:regulation of multicellular organismal process"/>
    <property type="evidence" value="ECO:0007669"/>
    <property type="project" value="UniProtKB-ARBA"/>
</dbReference>
<organism evidence="12">
    <name type="scientific">Brugia pahangi</name>
    <name type="common">Filarial nematode worm</name>
    <dbReference type="NCBI Taxonomy" id="6280"/>
    <lineage>
        <taxon>Eukaryota</taxon>
        <taxon>Metazoa</taxon>
        <taxon>Ecdysozoa</taxon>
        <taxon>Nematoda</taxon>
        <taxon>Chromadorea</taxon>
        <taxon>Rhabditida</taxon>
        <taxon>Spirurina</taxon>
        <taxon>Spiruromorpha</taxon>
        <taxon>Filarioidea</taxon>
        <taxon>Onchocercidae</taxon>
        <taxon>Brugia</taxon>
    </lineage>
</organism>
<name>A0A158PRS3_BRUPA</name>
<feature type="domain" description="MH1" evidence="8">
    <location>
        <begin position="32"/>
        <end position="158"/>
    </location>
</feature>
<evidence type="ECO:0000313" key="11">
    <source>
        <dbReference type="Proteomes" id="UP000278627"/>
    </source>
</evidence>
<dbReference type="Gene3D" id="3.90.520.10">
    <property type="entry name" value="SMAD MH1 domain"/>
    <property type="match status" value="1"/>
</dbReference>
<feature type="domain" description="MH2" evidence="9">
    <location>
        <begin position="237"/>
        <end position="434"/>
    </location>
</feature>
<sequence>MFSEVSDLISSQISGLISKGMKFENLLGQRGTAVAKCLGWKQGDEEESWSKKAIDSLMKKLQKHNKEALASLEMALQCQGRQRTDCVTIPRSLDGRLQISHRKALPHVIYCRVYRWPDLQSHHELKAIDDCRYCYESGQKDVCINPYHYERVESAGILPPVLVPRYTEPPPHIIPRLLRISRLQTSPSASSMPCNIDFSHYSDAVMMSKRDDEMDASVIIPNGVTTIEIPYEEGKFWATISYFELNTRVGEQYKVSSPTVEIDGFTDPTSNPGKICLGLLSNVNRNQQIESTRRRIGRGVKLTYVPNQGTLFAECQSESAIFIQSRNCNYFHSFHPTTVCKITNGISLKIFDMSKFRELLAESTRCCSFDAIYELTNMTIIRMSFVKGWGAEYQRQDVTSTPCWVEIHLHAPLQWLDKVLSQMGPPPNPISSIS</sequence>
<gene>
    <name evidence="10" type="ORF">BPAG_LOCUS11047</name>
</gene>
<dbReference type="PROSITE" id="PS51076">
    <property type="entry name" value="MH2"/>
    <property type="match status" value="1"/>
</dbReference>
<dbReference type="PROSITE" id="PS51075">
    <property type="entry name" value="MH1"/>
    <property type="match status" value="1"/>
</dbReference>
<dbReference type="InterPro" id="IPR003619">
    <property type="entry name" value="MAD_homology1_Dwarfin-type"/>
</dbReference>
<evidence type="ECO:0000313" key="10">
    <source>
        <dbReference type="EMBL" id="VDN92233.1"/>
    </source>
</evidence>
<dbReference type="GO" id="GO:0005737">
    <property type="term" value="C:cytoplasm"/>
    <property type="evidence" value="ECO:0007669"/>
    <property type="project" value="UniProtKB-SubCell"/>
</dbReference>
<comment type="similarity">
    <text evidence="1 7">Belongs to the dwarfin/SMAD family.</text>
</comment>
<dbReference type="AlphaFoldDB" id="A0A158PRS3"/>
<dbReference type="InterPro" id="IPR001132">
    <property type="entry name" value="SMAD_dom_Dwarfin-type"/>
</dbReference>
<dbReference type="SMART" id="SM00524">
    <property type="entry name" value="DWB"/>
    <property type="match status" value="1"/>
</dbReference>
<dbReference type="GO" id="GO:0060395">
    <property type="term" value="P:SMAD protein signal transduction"/>
    <property type="evidence" value="ECO:0007669"/>
    <property type="project" value="TreeGrafter"/>
</dbReference>
<dbReference type="STRING" id="6280.A0A158PRS3"/>
<keyword evidence="6 7" id="KW-0539">Nucleus</keyword>
<comment type="subcellular location">
    <subcellularLocation>
        <location evidence="7">Cytoplasm</location>
    </subcellularLocation>
    <subcellularLocation>
        <location evidence="7">Nucleus</location>
    </subcellularLocation>
</comment>
<protein>
    <recommendedName>
        <fullName evidence="7">Mothers against decapentaplegic homolog</fullName>
        <shortName evidence="7">MAD homolog</shortName>
        <shortName evidence="7">Mothers against DPP homolog</shortName>
    </recommendedName>
    <alternativeName>
        <fullName evidence="7">SMAD family member</fullName>
    </alternativeName>
</protein>
<evidence type="ECO:0000256" key="3">
    <source>
        <dbReference type="ARBA" id="ARBA00022833"/>
    </source>
</evidence>
<reference evidence="12" key="1">
    <citation type="submission" date="2016-04" db="UniProtKB">
        <authorList>
            <consortium name="WormBaseParasite"/>
        </authorList>
    </citation>
    <scope>IDENTIFICATION</scope>
</reference>